<dbReference type="EMBL" id="CM029039">
    <property type="protein sequence ID" value="KAG2645179.1"/>
    <property type="molecule type" value="Genomic_DNA"/>
</dbReference>
<evidence type="ECO:0000313" key="3">
    <source>
        <dbReference type="Proteomes" id="UP000823388"/>
    </source>
</evidence>
<reference evidence="2" key="1">
    <citation type="submission" date="2020-05" db="EMBL/GenBank/DDBJ databases">
        <title>WGS assembly of Panicum virgatum.</title>
        <authorList>
            <person name="Lovell J.T."/>
            <person name="Jenkins J."/>
            <person name="Shu S."/>
            <person name="Juenger T.E."/>
            <person name="Schmutz J."/>
        </authorList>
    </citation>
    <scope>NUCLEOTIDE SEQUENCE</scope>
    <source>
        <strain evidence="2">AP13</strain>
    </source>
</reference>
<evidence type="ECO:0000256" key="1">
    <source>
        <dbReference type="SAM" id="MobiDB-lite"/>
    </source>
</evidence>
<protein>
    <submittedName>
        <fullName evidence="2">Uncharacterized protein</fullName>
    </submittedName>
</protein>
<evidence type="ECO:0000313" key="2">
    <source>
        <dbReference type="EMBL" id="KAG2645179.1"/>
    </source>
</evidence>
<proteinExistence type="predicted"/>
<sequence length="105" mass="10783">MLALVPSPERRSYSPAKPPPPPPPPFITLYLGAPLPGVDVDDLVALSTNCPAAFSGHGEEKEARRKISGVACGRRGSGHLGRGSLTATGQDPAGLCGIISGVRSR</sequence>
<gene>
    <name evidence="2" type="ORF">PVAP13_2KG417400</name>
</gene>
<name>A0A8T0WPZ3_PANVG</name>
<dbReference type="AlphaFoldDB" id="A0A8T0WPZ3"/>
<dbReference type="Proteomes" id="UP000823388">
    <property type="component" value="Chromosome 2K"/>
</dbReference>
<organism evidence="2 3">
    <name type="scientific">Panicum virgatum</name>
    <name type="common">Blackwell switchgrass</name>
    <dbReference type="NCBI Taxonomy" id="38727"/>
    <lineage>
        <taxon>Eukaryota</taxon>
        <taxon>Viridiplantae</taxon>
        <taxon>Streptophyta</taxon>
        <taxon>Embryophyta</taxon>
        <taxon>Tracheophyta</taxon>
        <taxon>Spermatophyta</taxon>
        <taxon>Magnoliopsida</taxon>
        <taxon>Liliopsida</taxon>
        <taxon>Poales</taxon>
        <taxon>Poaceae</taxon>
        <taxon>PACMAD clade</taxon>
        <taxon>Panicoideae</taxon>
        <taxon>Panicodae</taxon>
        <taxon>Paniceae</taxon>
        <taxon>Panicinae</taxon>
        <taxon>Panicum</taxon>
        <taxon>Panicum sect. Hiantes</taxon>
    </lineage>
</organism>
<keyword evidence="3" id="KW-1185">Reference proteome</keyword>
<feature type="region of interest" description="Disordered" evidence="1">
    <location>
        <begin position="1"/>
        <end position="24"/>
    </location>
</feature>
<accession>A0A8T0WPZ3</accession>
<comment type="caution">
    <text evidence="2">The sequence shown here is derived from an EMBL/GenBank/DDBJ whole genome shotgun (WGS) entry which is preliminary data.</text>
</comment>